<accession>A0A5B7EE12</accession>
<reference evidence="1 2" key="1">
    <citation type="submission" date="2019-05" db="EMBL/GenBank/DDBJ databases">
        <title>Another draft genome of Portunus trituberculatus and its Hox gene families provides insights of decapod evolution.</title>
        <authorList>
            <person name="Jeong J.-H."/>
            <person name="Song I."/>
            <person name="Kim S."/>
            <person name="Choi T."/>
            <person name="Kim D."/>
            <person name="Ryu S."/>
            <person name="Kim W."/>
        </authorList>
    </citation>
    <scope>NUCLEOTIDE SEQUENCE [LARGE SCALE GENOMIC DNA]</scope>
    <source>
        <tissue evidence="1">Muscle</tissue>
    </source>
</reference>
<protein>
    <submittedName>
        <fullName evidence="1">Uncharacterized protein</fullName>
    </submittedName>
</protein>
<evidence type="ECO:0000313" key="2">
    <source>
        <dbReference type="Proteomes" id="UP000324222"/>
    </source>
</evidence>
<proteinExistence type="predicted"/>
<comment type="caution">
    <text evidence="1">The sequence shown here is derived from an EMBL/GenBank/DDBJ whole genome shotgun (WGS) entry which is preliminary data.</text>
</comment>
<dbReference type="AlphaFoldDB" id="A0A5B7EE12"/>
<sequence length="59" mass="6718">MLPLVKQETLRARTVWPATVMTLCEEKGKESFPRSSDVSSCKRVRLWRPCTDSSDMSSV</sequence>
<gene>
    <name evidence="1" type="ORF">E2C01_024851</name>
</gene>
<name>A0A5B7EE12_PORTR</name>
<keyword evidence="2" id="KW-1185">Reference proteome</keyword>
<evidence type="ECO:0000313" key="1">
    <source>
        <dbReference type="EMBL" id="MPC31557.1"/>
    </source>
</evidence>
<dbReference type="Proteomes" id="UP000324222">
    <property type="component" value="Unassembled WGS sequence"/>
</dbReference>
<organism evidence="1 2">
    <name type="scientific">Portunus trituberculatus</name>
    <name type="common">Swimming crab</name>
    <name type="synonym">Neptunus trituberculatus</name>
    <dbReference type="NCBI Taxonomy" id="210409"/>
    <lineage>
        <taxon>Eukaryota</taxon>
        <taxon>Metazoa</taxon>
        <taxon>Ecdysozoa</taxon>
        <taxon>Arthropoda</taxon>
        <taxon>Crustacea</taxon>
        <taxon>Multicrustacea</taxon>
        <taxon>Malacostraca</taxon>
        <taxon>Eumalacostraca</taxon>
        <taxon>Eucarida</taxon>
        <taxon>Decapoda</taxon>
        <taxon>Pleocyemata</taxon>
        <taxon>Brachyura</taxon>
        <taxon>Eubrachyura</taxon>
        <taxon>Portunoidea</taxon>
        <taxon>Portunidae</taxon>
        <taxon>Portuninae</taxon>
        <taxon>Portunus</taxon>
    </lineage>
</organism>
<dbReference type="EMBL" id="VSRR010002460">
    <property type="protein sequence ID" value="MPC31557.1"/>
    <property type="molecule type" value="Genomic_DNA"/>
</dbReference>